<proteinExistence type="predicted"/>
<protein>
    <submittedName>
        <fullName evidence="1">Uncharacterized protein</fullName>
    </submittedName>
</protein>
<reference evidence="1" key="1">
    <citation type="submission" date="2017-01" db="EMBL/GenBank/DDBJ databases">
        <title>Fine-genetic and physical mapping revealed severe recombination suppression of the glaucousness inhibitor locus Iw1 derived from wild emmer (Triticum dicoccoides).</title>
        <authorList>
            <person name="Qin J."/>
            <person name="Wu H."/>
            <person name="Xie J."/>
            <person name="Zhang D."/>
            <person name="Liu Z."/>
            <person name="Huo N."/>
            <person name="Cui Y."/>
            <person name="Wu Q."/>
            <person name="Gu Y."/>
            <person name="Sun Q."/>
            <person name="Liu Z."/>
        </authorList>
    </citation>
    <scope>NUCLEOTIDE SEQUENCE</scope>
</reference>
<accession>A0A2L1TG11</accession>
<dbReference type="EMBL" id="KY499715">
    <property type="protein sequence ID" value="AVF19614.1"/>
    <property type="molecule type" value="Genomic_DNA"/>
</dbReference>
<dbReference type="AlphaFoldDB" id="A0A2L1TG11"/>
<evidence type="ECO:0000313" key="1">
    <source>
        <dbReference type="EMBL" id="AVF19614.1"/>
    </source>
</evidence>
<sequence length="226" mass="25118">MAVIPVWRRKGAIFAGRESEPQRCGSGSPFWLLWTARHRWIRRADAAVPQIGAVVVEVVGRASAELYLWARWAHPIWCVLVRRAGWAVPPTHFTSTLRGHVVSGIKSCNYDSNPGDKIHKMLEHSSRIVIPDLVVVVGGGGGGILLIVKSPYDRSQVRISLISSADQMCPQLSPDEKLASEESLKLYCKPIQRYNIIQHRAAKNIACAYLLTPFTIPLSYKDALIT</sequence>
<name>A0A2L1TG11_TRITU</name>
<organism evidence="1">
    <name type="scientific">Triticum turgidum</name>
    <name type="common">Poulard wheat</name>
    <name type="synonym">Rivet wheat</name>
    <dbReference type="NCBI Taxonomy" id="4571"/>
    <lineage>
        <taxon>Eukaryota</taxon>
        <taxon>Viridiplantae</taxon>
        <taxon>Streptophyta</taxon>
        <taxon>Embryophyta</taxon>
        <taxon>Tracheophyta</taxon>
        <taxon>Spermatophyta</taxon>
        <taxon>Magnoliopsida</taxon>
        <taxon>Liliopsida</taxon>
        <taxon>Poales</taxon>
        <taxon>Poaceae</taxon>
        <taxon>BOP clade</taxon>
        <taxon>Pooideae</taxon>
        <taxon>Triticodae</taxon>
        <taxon>Triticeae</taxon>
        <taxon>Triticinae</taxon>
        <taxon>Triticum</taxon>
    </lineage>
</organism>